<dbReference type="HOGENOM" id="CLU_3245822_0_0_6"/>
<dbReference type="EMBL" id="ADMT01000245">
    <property type="protein sequence ID" value="EFF81117.1"/>
    <property type="molecule type" value="Genomic_DNA"/>
</dbReference>
<evidence type="ECO:0000313" key="1">
    <source>
        <dbReference type="EMBL" id="EFF81117.1"/>
    </source>
</evidence>
<name>D4XUI8_ACIHA</name>
<gene>
    <name evidence="1" type="ORF">HMP0015_3380</name>
</gene>
<sequence length="42" mass="5074">MRHHNQFILGTHEKLVCHDMVLFYTESGMIVYDDCWKICCQK</sequence>
<proteinExistence type="predicted"/>
<evidence type="ECO:0000313" key="2">
    <source>
        <dbReference type="Proteomes" id="UP000003085"/>
    </source>
</evidence>
<comment type="caution">
    <text evidence="1">The sequence shown here is derived from an EMBL/GenBank/DDBJ whole genome shotgun (WGS) entry which is preliminary data.</text>
</comment>
<organism evidence="1 2">
    <name type="scientific">Acinetobacter haemolyticus ATCC 19194</name>
    <dbReference type="NCBI Taxonomy" id="707232"/>
    <lineage>
        <taxon>Bacteria</taxon>
        <taxon>Pseudomonadati</taxon>
        <taxon>Pseudomonadota</taxon>
        <taxon>Gammaproteobacteria</taxon>
        <taxon>Moraxellales</taxon>
        <taxon>Moraxellaceae</taxon>
        <taxon>Acinetobacter</taxon>
    </lineage>
</organism>
<dbReference type="Proteomes" id="UP000003085">
    <property type="component" value="Unassembled WGS sequence"/>
</dbReference>
<reference evidence="2" key="1">
    <citation type="submission" date="2010-03" db="EMBL/GenBank/DDBJ databases">
        <title>Complete sequence of Mobiluncus curtisii ATCC 43063.</title>
        <authorList>
            <person name="Muzny D."/>
            <person name="Qin X."/>
            <person name="Deng J."/>
            <person name="Jiang H."/>
            <person name="Liu Y."/>
            <person name="Qu J."/>
            <person name="Song X.-Z."/>
            <person name="Zhang L."/>
            <person name="Thornton R."/>
            <person name="Coyle M."/>
            <person name="Francisco L."/>
            <person name="Jackson L."/>
            <person name="Javaid M."/>
            <person name="Korchina V."/>
            <person name="Kovar C."/>
            <person name="Mata R."/>
            <person name="Mathew T."/>
            <person name="Ngo R."/>
            <person name="Nguyen L."/>
            <person name="Nguyen N."/>
            <person name="Okwuonu G."/>
            <person name="Ongeri F."/>
            <person name="Pham C."/>
            <person name="Simmons D."/>
            <person name="Wilczek-Boney K."/>
            <person name="Hale W."/>
            <person name="Jakkamsetti A."/>
            <person name="Pham P."/>
            <person name="Ruth R."/>
            <person name="San Lucas F."/>
            <person name="Warren J."/>
            <person name="Zhang J."/>
            <person name="Zhao Z."/>
            <person name="Zhou C."/>
            <person name="Zhu D."/>
            <person name="Lee S."/>
            <person name="Bess C."/>
            <person name="Blankenburg K."/>
            <person name="Forbes L."/>
            <person name="Fu Q."/>
            <person name="Gubbala S."/>
            <person name="Hirani K."/>
            <person name="Jayaseelan J.C."/>
            <person name="Lara F."/>
            <person name="Munidasa M."/>
            <person name="Palculict T."/>
            <person name="Patil S."/>
            <person name="Pu L.-L."/>
            <person name="Saada N."/>
            <person name="Tang L."/>
            <person name="Weissenberger G."/>
            <person name="Zhu Y."/>
            <person name="Hemphill L."/>
            <person name="Shang Y."/>
            <person name="Youmans B."/>
            <person name="Ayvaz T."/>
            <person name="Ross M."/>
            <person name="Santibanez J."/>
            <person name="Aqrawi P."/>
            <person name="Gross S."/>
            <person name="Joshi V."/>
            <person name="Fowler G."/>
            <person name="Nazareth L."/>
            <person name="Reid J."/>
            <person name="Worley K."/>
            <person name="Petrosino J."/>
            <person name="Highlander S."/>
            <person name="Gibbs R."/>
            <person name="Gibbs R."/>
        </authorList>
    </citation>
    <scope>NUCLEOTIDE SEQUENCE [LARGE SCALE GENOMIC DNA]</scope>
    <source>
        <strain evidence="2">ATCC 19194</strain>
    </source>
</reference>
<accession>D4XUI8</accession>
<protein>
    <submittedName>
        <fullName evidence="1">Uncharacterized protein</fullName>
    </submittedName>
</protein>
<dbReference type="AlphaFoldDB" id="D4XUI8"/>